<keyword evidence="5 9" id="KW-0347">Helicase</keyword>
<dbReference type="InterPro" id="IPR014014">
    <property type="entry name" value="RNA_helicase_DEAD_Q_motif"/>
</dbReference>
<evidence type="ECO:0000256" key="2">
    <source>
        <dbReference type="ARBA" id="ARBA00012552"/>
    </source>
</evidence>
<feature type="compositionally biased region" description="Low complexity" evidence="10">
    <location>
        <begin position="460"/>
        <end position="487"/>
    </location>
</feature>
<evidence type="ECO:0000256" key="3">
    <source>
        <dbReference type="ARBA" id="ARBA00022741"/>
    </source>
</evidence>
<dbReference type="VEuPathDB" id="MicrosporidiaDB:A0H76_1512"/>
<dbReference type="Gene3D" id="3.40.50.300">
    <property type="entry name" value="P-loop containing nucleotide triphosphate hydrolases"/>
    <property type="match status" value="2"/>
</dbReference>
<dbReference type="SMART" id="SM00490">
    <property type="entry name" value="HELICc"/>
    <property type="match status" value="1"/>
</dbReference>
<dbReference type="EC" id="3.6.4.13" evidence="2"/>
<protein>
    <recommendedName>
        <fullName evidence="2">RNA helicase</fullName>
        <ecNumber evidence="2">3.6.4.13</ecNumber>
    </recommendedName>
</protein>
<dbReference type="GO" id="GO:0003724">
    <property type="term" value="F:RNA helicase activity"/>
    <property type="evidence" value="ECO:0007669"/>
    <property type="project" value="UniProtKB-EC"/>
</dbReference>
<dbReference type="InterPro" id="IPR000629">
    <property type="entry name" value="RNA-helicase_DEAD-box_CS"/>
</dbReference>
<evidence type="ECO:0000256" key="10">
    <source>
        <dbReference type="SAM" id="MobiDB-lite"/>
    </source>
</evidence>
<dbReference type="GO" id="GO:0003676">
    <property type="term" value="F:nucleic acid binding"/>
    <property type="evidence" value="ECO:0007669"/>
    <property type="project" value="InterPro"/>
</dbReference>
<evidence type="ECO:0000313" key="15">
    <source>
        <dbReference type="Proteomes" id="UP000192356"/>
    </source>
</evidence>
<dbReference type="InterPro" id="IPR027417">
    <property type="entry name" value="P-loop_NTPase"/>
</dbReference>
<dbReference type="GO" id="GO:0016787">
    <property type="term" value="F:hydrolase activity"/>
    <property type="evidence" value="ECO:0007669"/>
    <property type="project" value="UniProtKB-KW"/>
</dbReference>
<evidence type="ECO:0000313" key="14">
    <source>
        <dbReference type="EMBL" id="ORD96797.1"/>
    </source>
</evidence>
<dbReference type="PROSITE" id="PS51195">
    <property type="entry name" value="Q_MOTIF"/>
    <property type="match status" value="1"/>
</dbReference>
<dbReference type="Pfam" id="PF00271">
    <property type="entry name" value="Helicase_C"/>
    <property type="match status" value="1"/>
</dbReference>
<dbReference type="Proteomes" id="UP000192356">
    <property type="component" value="Unassembled WGS sequence"/>
</dbReference>
<keyword evidence="7" id="KW-0539">Nucleus</keyword>
<sequence length="487" mass="55566">MYRRNQQNYSRNFEMKPIINNNPPIDNFKKDFYVDENAISIEEAEELRSKWKMQLKGENIPLPVSKFEQVTSNKEVLESFKRKGFGEPTPIQSQGWPLALKGKDMVGIAATGSGKTLSYLLPALIHAKDQVSLREGDGPIVLILAPTRELALQIDEVAYEYGRMFDMSSLAVYGGVSYNEQYKKLRRGVEILVATPGRLFDLCDRNFCDLSRVTFMVIDEADRMLDMGFKPQLDKIVPRTNKNRQTLMWSATWPKEVRNLANSYMGTNDYCQIFIGSTELTVKANVKQIVEVVSVHDKIKKLQLVLSSQQDEIGGRVIIFCNQKSRCNNMEYMLQDKGIKAAAIHGDKTQSARTAIINNFKDGRVPILIATDVAARGLDIEDVKMVINYDLPVNVEDYVHRVGRTARGNVKEGMSFSFFSPEEDGGNARKYIELFEKGKVDIPREIYDIADRSAPRRQTRYSSFSRGNNSFNNSYRRNNSFNNSYRR</sequence>
<dbReference type="InterPro" id="IPR011545">
    <property type="entry name" value="DEAD/DEAH_box_helicase_dom"/>
</dbReference>
<dbReference type="FunFam" id="3.40.50.300:FF:000079">
    <property type="entry name" value="probable ATP-dependent RNA helicase DDX17"/>
    <property type="match status" value="1"/>
</dbReference>
<dbReference type="Pfam" id="PF00270">
    <property type="entry name" value="DEAD"/>
    <property type="match status" value="1"/>
</dbReference>
<feature type="region of interest" description="Disordered" evidence="10">
    <location>
        <begin position="458"/>
        <end position="487"/>
    </location>
</feature>
<comment type="caution">
    <text evidence="14">The sequence shown here is derived from an EMBL/GenBank/DDBJ whole genome shotgun (WGS) entry which is preliminary data.</text>
</comment>
<keyword evidence="6 9" id="KW-0067">ATP-binding</keyword>
<dbReference type="PANTHER" id="PTHR47958">
    <property type="entry name" value="ATP-DEPENDENT RNA HELICASE DBP3"/>
    <property type="match status" value="1"/>
</dbReference>
<feature type="short sequence motif" description="Q motif" evidence="8">
    <location>
        <begin position="65"/>
        <end position="93"/>
    </location>
</feature>
<keyword evidence="4 9" id="KW-0378">Hydrolase</keyword>
<dbReference type="PROSITE" id="PS51194">
    <property type="entry name" value="HELICASE_CTER"/>
    <property type="match status" value="1"/>
</dbReference>
<evidence type="ECO:0000256" key="8">
    <source>
        <dbReference type="PROSITE-ProRule" id="PRU00552"/>
    </source>
</evidence>
<name>A0A1X0QAK5_9MICR</name>
<accession>A0A1X0QAK5</accession>
<evidence type="ECO:0000256" key="4">
    <source>
        <dbReference type="ARBA" id="ARBA00022801"/>
    </source>
</evidence>
<keyword evidence="15" id="KW-1185">Reference proteome</keyword>
<dbReference type="InterPro" id="IPR001650">
    <property type="entry name" value="Helicase_C-like"/>
</dbReference>
<evidence type="ECO:0000259" key="11">
    <source>
        <dbReference type="PROSITE" id="PS51192"/>
    </source>
</evidence>
<dbReference type="InterPro" id="IPR014001">
    <property type="entry name" value="Helicase_ATP-bd"/>
</dbReference>
<feature type="domain" description="Helicase C-terminal" evidence="12">
    <location>
        <begin position="298"/>
        <end position="450"/>
    </location>
</feature>
<evidence type="ECO:0000256" key="6">
    <source>
        <dbReference type="ARBA" id="ARBA00022840"/>
    </source>
</evidence>
<dbReference type="GO" id="GO:0005524">
    <property type="term" value="F:ATP binding"/>
    <property type="evidence" value="ECO:0007669"/>
    <property type="project" value="UniProtKB-KW"/>
</dbReference>
<evidence type="ECO:0000256" key="7">
    <source>
        <dbReference type="ARBA" id="ARBA00023242"/>
    </source>
</evidence>
<organism evidence="14 15">
    <name type="scientific">Hepatospora eriocheir</name>
    <dbReference type="NCBI Taxonomy" id="1081669"/>
    <lineage>
        <taxon>Eukaryota</taxon>
        <taxon>Fungi</taxon>
        <taxon>Fungi incertae sedis</taxon>
        <taxon>Microsporidia</taxon>
        <taxon>Hepatosporidae</taxon>
        <taxon>Hepatospora</taxon>
    </lineage>
</organism>
<dbReference type="PROSITE" id="PS51192">
    <property type="entry name" value="HELICASE_ATP_BIND_1"/>
    <property type="match status" value="1"/>
</dbReference>
<feature type="domain" description="Helicase ATP-binding" evidence="11">
    <location>
        <begin position="96"/>
        <end position="271"/>
    </location>
</feature>
<dbReference type="SUPFAM" id="SSF52540">
    <property type="entry name" value="P-loop containing nucleoside triphosphate hydrolases"/>
    <property type="match status" value="1"/>
</dbReference>
<evidence type="ECO:0000256" key="5">
    <source>
        <dbReference type="ARBA" id="ARBA00022806"/>
    </source>
</evidence>
<dbReference type="AlphaFoldDB" id="A0A1X0QAK5"/>
<dbReference type="VEuPathDB" id="MicrosporidiaDB:HERIO_2705"/>
<feature type="domain" description="DEAD-box RNA helicase Q" evidence="13">
    <location>
        <begin position="65"/>
        <end position="93"/>
    </location>
</feature>
<keyword evidence="3 9" id="KW-0547">Nucleotide-binding</keyword>
<evidence type="ECO:0000256" key="9">
    <source>
        <dbReference type="RuleBase" id="RU000492"/>
    </source>
</evidence>
<gene>
    <name evidence="14" type="primary">DBP2</name>
    <name evidence="14" type="ORF">HERIO_2705</name>
</gene>
<feature type="non-terminal residue" evidence="14">
    <location>
        <position position="487"/>
    </location>
</feature>
<dbReference type="EMBL" id="LVKB01000061">
    <property type="protein sequence ID" value="ORD96797.1"/>
    <property type="molecule type" value="Genomic_DNA"/>
</dbReference>
<reference evidence="14 15" key="1">
    <citation type="journal article" date="2017" name="Environ. Microbiol.">
        <title>Decay of the glycolytic pathway and adaptation to intranuclear parasitism within Enterocytozoonidae microsporidia.</title>
        <authorList>
            <person name="Wiredu Boakye D."/>
            <person name="Jaroenlak P."/>
            <person name="Prachumwat A."/>
            <person name="Williams T.A."/>
            <person name="Bateman K.S."/>
            <person name="Itsathitphaisarn O."/>
            <person name="Sritunyalucksana K."/>
            <person name="Paszkiewicz K.H."/>
            <person name="Moore K.A."/>
            <person name="Stentiford G.D."/>
            <person name="Williams B.A."/>
        </authorList>
    </citation>
    <scope>NUCLEOTIDE SEQUENCE [LARGE SCALE GENOMIC DNA]</scope>
    <source>
        <strain evidence="14 15">GB1</strain>
    </source>
</reference>
<evidence type="ECO:0000259" key="13">
    <source>
        <dbReference type="PROSITE" id="PS51195"/>
    </source>
</evidence>
<comment type="subcellular location">
    <subcellularLocation>
        <location evidence="1">Nucleus</location>
    </subcellularLocation>
</comment>
<dbReference type="PROSITE" id="PS00039">
    <property type="entry name" value="DEAD_ATP_HELICASE"/>
    <property type="match status" value="1"/>
</dbReference>
<dbReference type="GO" id="GO:0005634">
    <property type="term" value="C:nucleus"/>
    <property type="evidence" value="ECO:0007669"/>
    <property type="project" value="UniProtKB-SubCell"/>
</dbReference>
<proteinExistence type="inferred from homology"/>
<dbReference type="SMART" id="SM00487">
    <property type="entry name" value="DEXDc"/>
    <property type="match status" value="1"/>
</dbReference>
<dbReference type="OrthoDB" id="196131at2759"/>
<comment type="similarity">
    <text evidence="9">Belongs to the DEAD box helicase family.</text>
</comment>
<evidence type="ECO:0000259" key="12">
    <source>
        <dbReference type="PROSITE" id="PS51194"/>
    </source>
</evidence>
<dbReference type="CDD" id="cd18787">
    <property type="entry name" value="SF2_C_DEAD"/>
    <property type="match status" value="1"/>
</dbReference>
<evidence type="ECO:0000256" key="1">
    <source>
        <dbReference type="ARBA" id="ARBA00004123"/>
    </source>
</evidence>